<organism evidence="9 10">
    <name type="scientific">Mortierella isabellina</name>
    <name type="common">Filamentous fungus</name>
    <name type="synonym">Umbelopsis isabellina</name>
    <dbReference type="NCBI Taxonomy" id="91625"/>
    <lineage>
        <taxon>Eukaryota</taxon>
        <taxon>Fungi</taxon>
        <taxon>Fungi incertae sedis</taxon>
        <taxon>Mucoromycota</taxon>
        <taxon>Mucoromycotina</taxon>
        <taxon>Umbelopsidomycetes</taxon>
        <taxon>Umbelopsidales</taxon>
        <taxon>Umbelopsidaceae</taxon>
        <taxon>Umbelopsis</taxon>
    </lineage>
</organism>
<dbReference type="GO" id="GO:0006412">
    <property type="term" value="P:translation"/>
    <property type="evidence" value="ECO:0007669"/>
    <property type="project" value="InterPro"/>
</dbReference>
<dbReference type="InterPro" id="IPR029063">
    <property type="entry name" value="SAM-dependent_MTases_sf"/>
</dbReference>
<evidence type="ECO:0000256" key="4">
    <source>
        <dbReference type="HAMAP-Rule" id="MF_03190"/>
    </source>
</evidence>
<comment type="cofactor">
    <cofactor evidence="4">
        <name>Mg(2+)</name>
        <dbReference type="ChEBI" id="CHEBI:18420"/>
    </cofactor>
</comment>
<keyword evidence="4" id="KW-0479">Metal-binding</keyword>
<keyword evidence="4" id="KW-0999">Mitochondrion inner membrane</keyword>
<dbReference type="GO" id="GO:0022625">
    <property type="term" value="C:cytosolic large ribosomal subunit"/>
    <property type="evidence" value="ECO:0007669"/>
    <property type="project" value="TreeGrafter"/>
</dbReference>
<feature type="binding site" evidence="4">
    <location>
        <position position="61"/>
    </location>
    <ligand>
        <name>S-adenosyl-L-methionine</name>
        <dbReference type="ChEBI" id="CHEBI:59789"/>
    </ligand>
</feature>
<accession>A0A8H7UHC0</accession>
<feature type="binding site" evidence="4">
    <location>
        <position position="163"/>
    </location>
    <ligand>
        <name>Mg(2+)</name>
        <dbReference type="ChEBI" id="CHEBI:18420"/>
    </ligand>
</feature>
<dbReference type="InterPro" id="IPR036227">
    <property type="entry name" value="Ribosomal_uL15/eL18_sf"/>
</dbReference>
<dbReference type="InterPro" id="IPR030878">
    <property type="entry name" value="Ribosomal_uL15"/>
</dbReference>
<gene>
    <name evidence="4" type="primary">COQ3</name>
    <name evidence="9" type="ORF">INT43_002263</name>
</gene>
<comment type="function">
    <text evidence="4">O-methyltransferase required for two non-consecutive steps during ubiquinone biosynthesis. Catalyzes the 2 O-methylation of 3,4-dihydroxy-5-(all-trans-polyprenyl)benzoic acid into 4-hydroxy-3-methoxy-5-(all-trans-polyprenyl)benzoic acid. Also catalyzes the last step of ubiquinone biosynthesis by mediating methylation of 3-demethylubiquinone into ubiquinone. Also able to mediate the methylation of 3-demethylubiquinol into ubiquinol.</text>
</comment>
<evidence type="ECO:0000256" key="5">
    <source>
        <dbReference type="RuleBase" id="RU003888"/>
    </source>
</evidence>
<keyword evidence="4" id="KW-0831">Ubiquinone biosynthesis</keyword>
<dbReference type="NCBIfam" id="TIGR01983">
    <property type="entry name" value="UbiG"/>
    <property type="match status" value="1"/>
</dbReference>
<dbReference type="Gene3D" id="3.100.10.10">
    <property type="match status" value="1"/>
</dbReference>
<dbReference type="EC" id="2.1.1.-" evidence="4"/>
<feature type="compositionally biased region" description="Basic residues" evidence="6">
    <location>
        <begin position="339"/>
        <end position="348"/>
    </location>
</feature>
<dbReference type="PANTHER" id="PTHR11721:SF3">
    <property type="entry name" value="LARGE RIBOSOMAL SUBUNIT PROTEIN UL15"/>
    <property type="match status" value="1"/>
</dbReference>
<dbReference type="FunFam" id="3.100.10.10:FF:000002">
    <property type="entry name" value="60S ribosomal protein L27a"/>
    <property type="match status" value="1"/>
</dbReference>
<dbReference type="InterPro" id="IPR013216">
    <property type="entry name" value="Methyltransf_11"/>
</dbReference>
<dbReference type="PROSITE" id="PS00475">
    <property type="entry name" value="RIBOSOMAL_L15"/>
    <property type="match status" value="1"/>
</dbReference>
<dbReference type="EC" id="2.1.1.64" evidence="4"/>
<evidence type="ECO:0000256" key="6">
    <source>
        <dbReference type="SAM" id="MobiDB-lite"/>
    </source>
</evidence>
<keyword evidence="10" id="KW-1185">Reference proteome</keyword>
<dbReference type="Pfam" id="PF08241">
    <property type="entry name" value="Methyltransf_11"/>
    <property type="match status" value="1"/>
</dbReference>
<keyword evidence="4" id="KW-0496">Mitochondrion</keyword>
<comment type="subcellular location">
    <subcellularLocation>
        <location evidence="4">Mitochondrion inner membrane</location>
        <topology evidence="4">Peripheral membrane protein</topology>
        <orientation evidence="4">Matrix side</orientation>
    </subcellularLocation>
</comment>
<proteinExistence type="inferred from homology"/>
<dbReference type="InterPro" id="IPR010233">
    <property type="entry name" value="UbiG_MeTrfase"/>
</dbReference>
<comment type="similarity">
    <text evidence="1 5">Belongs to the universal ribosomal protein uL15 family.</text>
</comment>
<dbReference type="Proteomes" id="UP000654370">
    <property type="component" value="Unassembled WGS sequence"/>
</dbReference>
<feature type="binding site" evidence="4">
    <location>
        <position position="88"/>
    </location>
    <ligand>
        <name>S-adenosyl-L-methionine</name>
        <dbReference type="ChEBI" id="CHEBI:59789"/>
    </ligand>
</feature>
<comment type="caution">
    <text evidence="9">The sequence shown here is derived from an EMBL/GenBank/DDBJ whole genome shotgun (WGS) entry which is preliminary data.</text>
</comment>
<dbReference type="SUPFAM" id="SSF53335">
    <property type="entry name" value="S-adenosyl-L-methionine-dependent methyltransferases"/>
    <property type="match status" value="1"/>
</dbReference>
<protein>
    <recommendedName>
        <fullName evidence="4">Ubiquinone biosynthesis O-methyltransferase, mitochondrial</fullName>
    </recommendedName>
    <alternativeName>
        <fullName evidence="4">3-demethylubiquinol 3-O-methyltransferase</fullName>
        <ecNumber evidence="4">2.1.1.64</ecNumber>
    </alternativeName>
    <alternativeName>
        <fullName evidence="4">3-demethylubiquinone 3-O-methyltransferase</fullName>
        <ecNumber evidence="4">2.1.1.-</ecNumber>
    </alternativeName>
    <alternativeName>
        <fullName evidence="4">Polyprenyldihydroxybenzoate methyltransferase</fullName>
        <ecNumber evidence="4">2.1.1.114</ecNumber>
    </alternativeName>
</protein>
<evidence type="ECO:0000256" key="2">
    <source>
        <dbReference type="ARBA" id="ARBA00022980"/>
    </source>
</evidence>
<dbReference type="UniPathway" id="UPA00232"/>
<reference evidence="9" key="1">
    <citation type="submission" date="2020-12" db="EMBL/GenBank/DDBJ databases">
        <title>Metabolic potential, ecology and presence of endohyphal bacteria is reflected in genomic diversity of Mucoromycotina.</title>
        <authorList>
            <person name="Muszewska A."/>
            <person name="Okrasinska A."/>
            <person name="Steczkiewicz K."/>
            <person name="Drgas O."/>
            <person name="Orlowska M."/>
            <person name="Perlinska-Lenart U."/>
            <person name="Aleksandrzak-Piekarczyk T."/>
            <person name="Szatraj K."/>
            <person name="Zielenkiewicz U."/>
            <person name="Pilsyk S."/>
            <person name="Malc E."/>
            <person name="Mieczkowski P."/>
            <person name="Kruszewska J.S."/>
            <person name="Biernat P."/>
            <person name="Pawlowska J."/>
        </authorList>
    </citation>
    <scope>NUCLEOTIDE SEQUENCE</scope>
    <source>
        <strain evidence="9">WA0000067209</strain>
    </source>
</reference>
<dbReference type="CDD" id="cd02440">
    <property type="entry name" value="AdoMet_MTases"/>
    <property type="match status" value="1"/>
</dbReference>
<evidence type="ECO:0000259" key="7">
    <source>
        <dbReference type="Pfam" id="PF00828"/>
    </source>
</evidence>
<evidence type="ECO:0000313" key="9">
    <source>
        <dbReference type="EMBL" id="KAG2185826.1"/>
    </source>
</evidence>
<dbReference type="InterPro" id="IPR021131">
    <property type="entry name" value="Ribosomal_uL15/eL18"/>
</dbReference>
<keyword evidence="2 5" id="KW-0689">Ribosomal protein</keyword>
<dbReference type="EC" id="2.1.1.114" evidence="4"/>
<keyword evidence="4" id="KW-0808">Transferase</keyword>
<dbReference type="InterPro" id="IPR001196">
    <property type="entry name" value="Ribosomal_uL15_CS"/>
</dbReference>
<dbReference type="GO" id="GO:0010420">
    <property type="term" value="F:polyprenyldihydroxybenzoate methyltransferase activity"/>
    <property type="evidence" value="ECO:0007669"/>
    <property type="project" value="UniProtKB-UniRule"/>
</dbReference>
<comment type="pathway">
    <text evidence="4">Cofactor biosynthesis; ubiquinone biosynthesis.</text>
</comment>
<feature type="binding site" evidence="4">
    <location>
        <position position="159"/>
    </location>
    <ligand>
        <name>Mg(2+)</name>
        <dbReference type="ChEBI" id="CHEBI:18420"/>
    </ligand>
</feature>
<feature type="domain" description="Methyltransferase type 11" evidence="8">
    <location>
        <begin position="85"/>
        <end position="185"/>
    </location>
</feature>
<comment type="subunit">
    <text evidence="4">Component of a multi-subunit COQ enzyme complex, composed of at least COQ3, COQ4, COQ5, COQ6, COQ7 and COQ9.</text>
</comment>
<feature type="region of interest" description="Disordered" evidence="6">
    <location>
        <begin position="323"/>
        <end position="357"/>
    </location>
</feature>
<feature type="compositionally biased region" description="Basic residues" evidence="6">
    <location>
        <begin position="323"/>
        <end position="332"/>
    </location>
</feature>
<comment type="similarity">
    <text evidence="4">Belongs to the class I-like SAM-binding methyltransferase superfamily. UbiG/COQ3 family.</text>
</comment>
<dbReference type="OrthoDB" id="3265906at2759"/>
<dbReference type="GO" id="GO:0031314">
    <property type="term" value="C:extrinsic component of mitochondrial inner membrane"/>
    <property type="evidence" value="ECO:0007669"/>
    <property type="project" value="UniProtKB-UniRule"/>
</dbReference>
<comment type="catalytic activity">
    <reaction evidence="4">
        <text>a 3-demethylubiquinone + S-adenosyl-L-methionine = a ubiquinone + S-adenosyl-L-homocysteine</text>
        <dbReference type="Rhea" id="RHEA:81215"/>
        <dbReference type="Rhea" id="RHEA-COMP:9565"/>
        <dbReference type="Rhea" id="RHEA-COMP:19654"/>
        <dbReference type="ChEBI" id="CHEBI:16389"/>
        <dbReference type="ChEBI" id="CHEBI:57856"/>
        <dbReference type="ChEBI" id="CHEBI:59789"/>
        <dbReference type="ChEBI" id="CHEBI:231825"/>
    </reaction>
</comment>
<comment type="catalytic activity">
    <reaction evidence="4">
        <text>a 3-demethylubiquinol + S-adenosyl-L-methionine = a ubiquinol + S-adenosyl-L-homocysteine + H(+)</text>
        <dbReference type="Rhea" id="RHEA:44380"/>
        <dbReference type="Rhea" id="RHEA-COMP:9566"/>
        <dbReference type="Rhea" id="RHEA-COMP:10914"/>
        <dbReference type="ChEBI" id="CHEBI:15378"/>
        <dbReference type="ChEBI" id="CHEBI:17976"/>
        <dbReference type="ChEBI" id="CHEBI:57856"/>
        <dbReference type="ChEBI" id="CHEBI:59789"/>
        <dbReference type="ChEBI" id="CHEBI:84422"/>
        <dbReference type="EC" id="2.1.1.64"/>
    </reaction>
</comment>
<dbReference type="GO" id="GO:0003735">
    <property type="term" value="F:structural constituent of ribosome"/>
    <property type="evidence" value="ECO:0007669"/>
    <property type="project" value="InterPro"/>
</dbReference>
<dbReference type="GO" id="GO:0046872">
    <property type="term" value="F:metal ion binding"/>
    <property type="evidence" value="ECO:0007669"/>
    <property type="project" value="UniProtKB-KW"/>
</dbReference>
<dbReference type="GO" id="GO:0032259">
    <property type="term" value="P:methylation"/>
    <property type="evidence" value="ECO:0007669"/>
    <property type="project" value="UniProtKB-KW"/>
</dbReference>
<keyword evidence="4" id="KW-0949">S-adenosyl-L-methionine</keyword>
<feature type="binding site" evidence="4">
    <location>
        <position position="109"/>
    </location>
    <ligand>
        <name>S-adenosyl-L-methionine</name>
        <dbReference type="ChEBI" id="CHEBI:59789"/>
    </ligand>
</feature>
<dbReference type="SUPFAM" id="SSF52080">
    <property type="entry name" value="Ribosomal proteins L15p and L18e"/>
    <property type="match status" value="1"/>
</dbReference>
<dbReference type="Pfam" id="PF00828">
    <property type="entry name" value="Ribosomal_L27A"/>
    <property type="match status" value="1"/>
</dbReference>
<dbReference type="Gene3D" id="3.40.50.150">
    <property type="entry name" value="Vaccinia Virus protein VP39"/>
    <property type="match status" value="1"/>
</dbReference>
<keyword evidence="4" id="KW-0460">Magnesium</keyword>
<dbReference type="HAMAP" id="MF_01341">
    <property type="entry name" value="Ribosomal_uL15"/>
    <property type="match status" value="1"/>
</dbReference>
<feature type="binding site" evidence="4">
    <location>
        <position position="162"/>
    </location>
    <ligand>
        <name>Mg(2+)</name>
        <dbReference type="ChEBI" id="CHEBI:18420"/>
    </ligand>
</feature>
<evidence type="ECO:0000256" key="1">
    <source>
        <dbReference type="ARBA" id="ARBA00007320"/>
    </source>
</evidence>
<evidence type="ECO:0000313" key="10">
    <source>
        <dbReference type="Proteomes" id="UP000654370"/>
    </source>
</evidence>
<evidence type="ECO:0000256" key="3">
    <source>
        <dbReference type="ARBA" id="ARBA00023274"/>
    </source>
</evidence>
<dbReference type="EMBL" id="JAEPQZ010000001">
    <property type="protein sequence ID" value="KAG2185826.1"/>
    <property type="molecule type" value="Genomic_DNA"/>
</dbReference>
<name>A0A8H7UHC0_MORIS</name>
<dbReference type="PANTHER" id="PTHR11721">
    <property type="entry name" value="60S RIBOSOMAL PROTEIN L27A"/>
    <property type="match status" value="1"/>
</dbReference>
<evidence type="ECO:0000259" key="8">
    <source>
        <dbReference type="Pfam" id="PF08241"/>
    </source>
</evidence>
<sequence length="472" mass="53126">MLRTVFRSLRPAVVPKGQHVRALSQFTTIDAEEVKKFSAKSAEWWDPHGEFGMLHLMNPTRVSYIRDRVAPNNLGSTPFKGLRMLDIGCGGGLLSESLVRLGGNVLGADASYSNVQMANLHSRKDPSLWTGPGKLEYQNTTAEDLLSNGENFDVVLAMEIIEHVNNPSEFLRVCADMVRPGGKLLLSTISRTPMAYFLTNFMAEDVLRMVHKGTHDWSKYIKSEELVGAIHELPGKWKVDDVRGIAWNPLKGRWVLSEKNGDIGVAGINDLEVNYVLSASKPDVENRIHGAYRQPKRSTIQTIHQSNLMMDGLMDEYRPPTRLHHNRKKRGHVSAGHGRVGKHRKHPGGRGLAGGQHHHRINMDKYHPGYFGKVGMRYFHKTQNKFHRPIVNVDKIWTLVGEDVRNKYKNAEKVAVVDTLQHGYHKVLAKGRLPEQPVIVRTKFVSRRAEEKIKAVGGGMFTSILLLFILIS</sequence>
<comment type="catalytic activity">
    <reaction evidence="4">
        <text>a 3,4-dihydroxy-5-(all-trans-polyprenyl)benzoate + S-adenosyl-L-methionine = a 4-hydroxy-3-methoxy-5-(all-trans-polyprenyl)benzoate + S-adenosyl-L-homocysteine + H(+)</text>
        <dbReference type="Rhea" id="RHEA:44452"/>
        <dbReference type="Rhea" id="RHEA-COMP:10930"/>
        <dbReference type="Rhea" id="RHEA-COMP:10931"/>
        <dbReference type="ChEBI" id="CHEBI:15378"/>
        <dbReference type="ChEBI" id="CHEBI:57856"/>
        <dbReference type="ChEBI" id="CHEBI:59789"/>
        <dbReference type="ChEBI" id="CHEBI:64694"/>
        <dbReference type="ChEBI" id="CHEBI:84443"/>
        <dbReference type="EC" id="2.1.1.114"/>
    </reaction>
</comment>
<dbReference type="AlphaFoldDB" id="A0A8H7UHC0"/>
<keyword evidence="4" id="KW-0472">Membrane</keyword>
<dbReference type="HAMAP" id="MF_00472">
    <property type="entry name" value="UbiG"/>
    <property type="match status" value="1"/>
</dbReference>
<feature type="binding site" evidence="4">
    <location>
        <position position="158"/>
    </location>
    <ligand>
        <name>S-adenosyl-L-methionine</name>
        <dbReference type="ChEBI" id="CHEBI:59789"/>
    </ligand>
</feature>
<keyword evidence="3 5" id="KW-0687">Ribonucleoprotein</keyword>
<feature type="domain" description="Large ribosomal subunit protein uL15/eL18" evidence="7">
    <location>
        <begin position="390"/>
        <end position="458"/>
    </location>
</feature>
<dbReference type="GO" id="GO:0061542">
    <property type="term" value="F:3-demethylubiquinol 3-O-methyltransferase activity"/>
    <property type="evidence" value="ECO:0007669"/>
    <property type="project" value="UniProtKB-UniRule"/>
</dbReference>
<keyword evidence="4" id="KW-0489">Methyltransferase</keyword>